<keyword evidence="4 8" id="KW-0812">Transmembrane</keyword>
<evidence type="ECO:0000313" key="9">
    <source>
        <dbReference type="EMBL" id="MBF4762268.1"/>
    </source>
</evidence>
<reference evidence="9" key="1">
    <citation type="submission" date="2020-11" db="EMBL/GenBank/DDBJ databases">
        <title>Nocardioides sp. nov., isolated from Soil of Cynanchum wilfordii Hemsley rhizosphere.</title>
        <authorList>
            <person name="Lee J.-S."/>
            <person name="Suh M.K."/>
            <person name="Kim J.-S."/>
        </authorList>
    </citation>
    <scope>NUCLEOTIDE SEQUENCE</scope>
    <source>
        <strain evidence="9">KCTC 19275</strain>
    </source>
</reference>
<comment type="caution">
    <text evidence="9">The sequence shown here is derived from an EMBL/GenBank/DDBJ whole genome shotgun (WGS) entry which is preliminary data.</text>
</comment>
<feature type="transmembrane region" description="Helical" evidence="8">
    <location>
        <begin position="463"/>
        <end position="484"/>
    </location>
</feature>
<feature type="transmembrane region" description="Helical" evidence="8">
    <location>
        <begin position="219"/>
        <end position="236"/>
    </location>
</feature>
<evidence type="ECO:0000256" key="7">
    <source>
        <dbReference type="PIRNR" id="PIRNR002744"/>
    </source>
</evidence>
<feature type="transmembrane region" description="Helical" evidence="8">
    <location>
        <begin position="368"/>
        <end position="393"/>
    </location>
</feature>
<dbReference type="Gene3D" id="1.10.4160.10">
    <property type="entry name" value="Hydantoin permease"/>
    <property type="match status" value="1"/>
</dbReference>
<feature type="transmembrane region" description="Helical" evidence="8">
    <location>
        <begin position="119"/>
        <end position="144"/>
    </location>
</feature>
<keyword evidence="6 7" id="KW-0472">Membrane</keyword>
<dbReference type="InterPro" id="IPR026030">
    <property type="entry name" value="Pur-cyt_permease_Fcy2/21/22"/>
</dbReference>
<evidence type="ECO:0000256" key="5">
    <source>
        <dbReference type="ARBA" id="ARBA00022989"/>
    </source>
</evidence>
<feature type="transmembrane region" description="Helical" evidence="8">
    <location>
        <begin position="72"/>
        <end position="94"/>
    </location>
</feature>
<feature type="transmembrane region" description="Helical" evidence="8">
    <location>
        <begin position="256"/>
        <end position="280"/>
    </location>
</feature>
<dbReference type="EMBL" id="JADKPN010000001">
    <property type="protein sequence ID" value="MBF4762268.1"/>
    <property type="molecule type" value="Genomic_DNA"/>
</dbReference>
<feature type="transmembrane region" description="Helical" evidence="8">
    <location>
        <begin position="181"/>
        <end position="199"/>
    </location>
</feature>
<dbReference type="Proteomes" id="UP000640489">
    <property type="component" value="Unassembled WGS sequence"/>
</dbReference>
<feature type="transmembrane region" description="Helical" evidence="8">
    <location>
        <begin position="414"/>
        <end position="435"/>
    </location>
</feature>
<organism evidence="9 10">
    <name type="scientific">Nocardioides islandensis</name>
    <dbReference type="NCBI Taxonomy" id="433663"/>
    <lineage>
        <taxon>Bacteria</taxon>
        <taxon>Bacillati</taxon>
        <taxon>Actinomycetota</taxon>
        <taxon>Actinomycetes</taxon>
        <taxon>Propionibacteriales</taxon>
        <taxon>Nocardioidaceae</taxon>
        <taxon>Nocardioides</taxon>
    </lineage>
</organism>
<feature type="transmembrane region" description="Helical" evidence="8">
    <location>
        <begin position="43"/>
        <end position="65"/>
    </location>
</feature>
<accession>A0A930YD10</accession>
<dbReference type="PANTHER" id="PTHR31806">
    <property type="entry name" value="PURINE-CYTOSINE PERMEASE FCY2-RELATED"/>
    <property type="match status" value="1"/>
</dbReference>
<evidence type="ECO:0000313" key="10">
    <source>
        <dbReference type="Proteomes" id="UP000640489"/>
    </source>
</evidence>
<name>A0A930YD10_9ACTN</name>
<dbReference type="AlphaFoldDB" id="A0A930YD10"/>
<evidence type="ECO:0000256" key="1">
    <source>
        <dbReference type="ARBA" id="ARBA00004141"/>
    </source>
</evidence>
<dbReference type="GO" id="GO:0022857">
    <property type="term" value="F:transmembrane transporter activity"/>
    <property type="evidence" value="ECO:0007669"/>
    <property type="project" value="InterPro"/>
</dbReference>
<dbReference type="RefSeq" id="WP_194705403.1">
    <property type="nucleotide sequence ID" value="NZ_JADKPN010000001.1"/>
</dbReference>
<keyword evidence="10" id="KW-1185">Reference proteome</keyword>
<feature type="transmembrane region" description="Helical" evidence="8">
    <location>
        <begin position="156"/>
        <end position="175"/>
    </location>
</feature>
<dbReference type="InterPro" id="IPR001248">
    <property type="entry name" value="Pur-cyt_permease"/>
</dbReference>
<comment type="subcellular location">
    <subcellularLocation>
        <location evidence="1">Membrane</location>
        <topology evidence="1">Multi-pass membrane protein</topology>
    </subcellularLocation>
</comment>
<feature type="transmembrane region" description="Helical" evidence="8">
    <location>
        <begin position="343"/>
        <end position="362"/>
    </location>
</feature>
<evidence type="ECO:0000256" key="2">
    <source>
        <dbReference type="ARBA" id="ARBA00008974"/>
    </source>
</evidence>
<sequence length="508" mass="52980">MSTDTDPHADSRSAAPRRTGAIETNGINVIDESERKGSSAGLFWPWTASNISVLAVSYGAFVLSFGIGLTQALVATVVGAVASFLLVGLVSIAGKRGSAPTLVLSRAAFGRFGNGLPGLVSYLLLVGWETVLVSLATLATATVFDRLGWASGDGTKVAAFVVVAGVIVAAGVMGFDAIMRIQKWLTIAMIIVTGVYVALTFDEINLDAARALPDGPTSAVVGATVLVLTGFGVGWVNSAADYSRYLPRTSRSTGVVFWPTFGGSLPVVVLVAYGVLLCAADQDLSGAISADPIGALTTILPTWFLVPFALVAVGGLVSGAILDIYSSGLTLLALGLKVPRWSAAALDGVLMILGTIYIVWIADDFLSVFIAFLIILGVPMSAWCGIFLADLFMRRYPYDERALFTRTETGGYGAIRWESVLLLAVATGIGWGLVIDTTGAGKGLSWLGYLLEPFGLGGKDGNWAYANLGVPAALVVGFVGYLLLGMAAVRRQEHEQVVAGVRAEQAAE</sequence>
<gene>
    <name evidence="9" type="ORF">ISU07_03945</name>
</gene>
<dbReference type="PIRSF" id="PIRSF002744">
    <property type="entry name" value="Pur-cyt_permease"/>
    <property type="match status" value="1"/>
</dbReference>
<dbReference type="GO" id="GO:0005886">
    <property type="term" value="C:plasma membrane"/>
    <property type="evidence" value="ECO:0007669"/>
    <property type="project" value="TreeGrafter"/>
</dbReference>
<keyword evidence="3 7" id="KW-0813">Transport</keyword>
<protein>
    <submittedName>
        <fullName evidence="9">Cytosine permease</fullName>
    </submittedName>
</protein>
<dbReference type="Pfam" id="PF02133">
    <property type="entry name" value="Transp_cyt_pur"/>
    <property type="match status" value="1"/>
</dbReference>
<dbReference type="PANTHER" id="PTHR31806:SF1">
    <property type="entry name" value="PURINE-CYTOSINE PERMEASE FCY2-RELATED"/>
    <property type="match status" value="1"/>
</dbReference>
<evidence type="ECO:0000256" key="6">
    <source>
        <dbReference type="ARBA" id="ARBA00023136"/>
    </source>
</evidence>
<evidence type="ECO:0000256" key="4">
    <source>
        <dbReference type="ARBA" id="ARBA00022692"/>
    </source>
</evidence>
<proteinExistence type="inferred from homology"/>
<evidence type="ECO:0000256" key="8">
    <source>
        <dbReference type="SAM" id="Phobius"/>
    </source>
</evidence>
<evidence type="ECO:0000256" key="3">
    <source>
        <dbReference type="ARBA" id="ARBA00022448"/>
    </source>
</evidence>
<keyword evidence="5 8" id="KW-1133">Transmembrane helix</keyword>
<comment type="similarity">
    <text evidence="2 7">Belongs to the purine-cytosine permease (2.A.39) family.</text>
</comment>
<feature type="transmembrane region" description="Helical" evidence="8">
    <location>
        <begin position="316"/>
        <end position="336"/>
    </location>
</feature>
<feature type="transmembrane region" description="Helical" evidence="8">
    <location>
        <begin position="292"/>
        <end position="310"/>
    </location>
</feature>